<dbReference type="GO" id="GO:0004540">
    <property type="term" value="F:RNA nuclease activity"/>
    <property type="evidence" value="ECO:0007669"/>
    <property type="project" value="InterPro"/>
</dbReference>
<dbReference type="EMBL" id="CP023315">
    <property type="protein sequence ID" value="ATC33293.1"/>
    <property type="molecule type" value="Genomic_DNA"/>
</dbReference>
<sequence length="136" mass="14912">MVTLALDTNVFIDLLRGRRASVRQRHAEAILGTRPLVTSLVVFHELHFGIAASPNSVAEADAVAIVLRGVSIEPLTEQDMIRAAEVRARLRRTGRPIGGYDGLIAGQALERGWTLVTSNVREFDRVEGLALENWGE</sequence>
<evidence type="ECO:0000313" key="11">
    <source>
        <dbReference type="Proteomes" id="UP000217311"/>
    </source>
</evidence>
<keyword evidence="3 8" id="KW-0540">Nuclease</keyword>
<dbReference type="PANTHER" id="PTHR33653:SF1">
    <property type="entry name" value="RIBONUCLEASE VAPC2"/>
    <property type="match status" value="1"/>
</dbReference>
<accession>A0A290N170</accession>
<dbReference type="InterPro" id="IPR002716">
    <property type="entry name" value="PIN_dom"/>
</dbReference>
<evidence type="ECO:0000256" key="8">
    <source>
        <dbReference type="HAMAP-Rule" id="MF_00265"/>
    </source>
</evidence>
<feature type="binding site" evidence="8">
    <location>
        <position position="7"/>
    </location>
    <ligand>
        <name>Mg(2+)</name>
        <dbReference type="ChEBI" id="CHEBI:18420"/>
    </ligand>
</feature>
<dbReference type="PANTHER" id="PTHR33653">
    <property type="entry name" value="RIBONUCLEASE VAPC2"/>
    <property type="match status" value="1"/>
</dbReference>
<keyword evidence="2 8" id="KW-1277">Toxin-antitoxin system</keyword>
<comment type="cofactor">
    <cofactor evidence="1 8">
        <name>Mg(2+)</name>
        <dbReference type="ChEBI" id="CHEBI:18420"/>
    </cofactor>
</comment>
<dbReference type="EC" id="3.1.-.-" evidence="8"/>
<evidence type="ECO:0000313" key="10">
    <source>
        <dbReference type="EMBL" id="ATC33293.1"/>
    </source>
</evidence>
<evidence type="ECO:0000256" key="7">
    <source>
        <dbReference type="ARBA" id="ARBA00038093"/>
    </source>
</evidence>
<comment type="similarity">
    <text evidence="7 8">Belongs to the PINc/VapC protein family.</text>
</comment>
<name>A0A290N170_CAUVI</name>
<dbReference type="Gene3D" id="3.40.50.1010">
    <property type="entry name" value="5'-nuclease"/>
    <property type="match status" value="1"/>
</dbReference>
<dbReference type="Proteomes" id="UP000217311">
    <property type="component" value="Chromosome"/>
</dbReference>
<dbReference type="GO" id="GO:0000287">
    <property type="term" value="F:magnesium ion binding"/>
    <property type="evidence" value="ECO:0007669"/>
    <property type="project" value="UniProtKB-UniRule"/>
</dbReference>
<evidence type="ECO:0000256" key="4">
    <source>
        <dbReference type="ARBA" id="ARBA00022723"/>
    </source>
</evidence>
<gene>
    <name evidence="8" type="primary">vapC</name>
    <name evidence="10" type="ORF">CA606_13670</name>
</gene>
<comment type="function">
    <text evidence="8">Toxic component of a toxin-antitoxin (TA) system. An RNase.</text>
</comment>
<evidence type="ECO:0000256" key="6">
    <source>
        <dbReference type="ARBA" id="ARBA00022842"/>
    </source>
</evidence>
<dbReference type="HAMAP" id="MF_00265">
    <property type="entry name" value="VapC_Nob1"/>
    <property type="match status" value="1"/>
</dbReference>
<dbReference type="GO" id="GO:0090729">
    <property type="term" value="F:toxin activity"/>
    <property type="evidence" value="ECO:0007669"/>
    <property type="project" value="UniProtKB-KW"/>
</dbReference>
<evidence type="ECO:0000256" key="2">
    <source>
        <dbReference type="ARBA" id="ARBA00022649"/>
    </source>
</evidence>
<evidence type="ECO:0000256" key="3">
    <source>
        <dbReference type="ARBA" id="ARBA00022722"/>
    </source>
</evidence>
<dbReference type="InterPro" id="IPR029060">
    <property type="entry name" value="PIN-like_dom_sf"/>
</dbReference>
<feature type="binding site" evidence="8">
    <location>
        <position position="101"/>
    </location>
    <ligand>
        <name>Mg(2+)</name>
        <dbReference type="ChEBI" id="CHEBI:18420"/>
    </ligand>
</feature>
<dbReference type="GO" id="GO:0016787">
    <property type="term" value="F:hydrolase activity"/>
    <property type="evidence" value="ECO:0007669"/>
    <property type="project" value="UniProtKB-KW"/>
</dbReference>
<keyword evidence="5 8" id="KW-0378">Hydrolase</keyword>
<evidence type="ECO:0000256" key="5">
    <source>
        <dbReference type="ARBA" id="ARBA00022801"/>
    </source>
</evidence>
<protein>
    <recommendedName>
        <fullName evidence="8">Ribonuclease VapC</fullName>
        <shortName evidence="8">RNase VapC</shortName>
        <ecNumber evidence="8">3.1.-.-</ecNumber>
    </recommendedName>
    <alternativeName>
        <fullName evidence="8">Toxin VapC</fullName>
    </alternativeName>
</protein>
<organism evidence="10 11">
    <name type="scientific">Caulobacter vibrioides</name>
    <name type="common">Caulobacter crescentus</name>
    <dbReference type="NCBI Taxonomy" id="155892"/>
    <lineage>
        <taxon>Bacteria</taxon>
        <taxon>Pseudomonadati</taxon>
        <taxon>Pseudomonadota</taxon>
        <taxon>Alphaproteobacteria</taxon>
        <taxon>Caulobacterales</taxon>
        <taxon>Caulobacteraceae</taxon>
        <taxon>Caulobacter</taxon>
    </lineage>
</organism>
<feature type="domain" description="PIN" evidence="9">
    <location>
        <begin position="6"/>
        <end position="128"/>
    </location>
</feature>
<dbReference type="Pfam" id="PF01850">
    <property type="entry name" value="PIN"/>
    <property type="match status" value="1"/>
</dbReference>
<dbReference type="InterPro" id="IPR022907">
    <property type="entry name" value="VapC_family"/>
</dbReference>
<evidence type="ECO:0000259" key="9">
    <source>
        <dbReference type="Pfam" id="PF01850"/>
    </source>
</evidence>
<keyword evidence="4 8" id="KW-0479">Metal-binding</keyword>
<dbReference type="SUPFAM" id="SSF88723">
    <property type="entry name" value="PIN domain-like"/>
    <property type="match status" value="1"/>
</dbReference>
<dbReference type="AlphaFoldDB" id="A0A290N170"/>
<keyword evidence="6 8" id="KW-0460">Magnesium</keyword>
<dbReference type="InterPro" id="IPR050556">
    <property type="entry name" value="Type_II_TA_system_RNase"/>
</dbReference>
<proteinExistence type="inferred from homology"/>
<keyword evidence="8" id="KW-0800">Toxin</keyword>
<evidence type="ECO:0000256" key="1">
    <source>
        <dbReference type="ARBA" id="ARBA00001946"/>
    </source>
</evidence>
<dbReference type="CDD" id="cd18745">
    <property type="entry name" value="PIN_VapC4-5_FitB-like"/>
    <property type="match status" value="1"/>
</dbReference>
<reference evidence="11" key="1">
    <citation type="submission" date="2017-09" db="EMBL/GenBank/DDBJ databases">
        <title>Genome evolution observed in wild isolates of Caulobacter crescentus.</title>
        <authorList>
            <person name="Ely B."/>
            <person name="Wilson K."/>
            <person name="Scott D."/>
        </authorList>
    </citation>
    <scope>NUCLEOTIDE SEQUENCE [LARGE SCALE GENOMIC DNA]</scope>
    <source>
        <strain evidence="11">CB13b1a</strain>
    </source>
</reference>